<dbReference type="EMBL" id="CP023741">
    <property type="protein sequence ID" value="ATI82745.1"/>
    <property type="molecule type" value="Genomic_DNA"/>
</dbReference>
<accession>A0A291N676</accession>
<proteinExistence type="predicted"/>
<organism evidence="1 2">
    <name type="scientific">Sphingobium yanoikuyae</name>
    <name type="common">Sphingomonas yanoikuyae</name>
    <dbReference type="NCBI Taxonomy" id="13690"/>
    <lineage>
        <taxon>Bacteria</taxon>
        <taxon>Pseudomonadati</taxon>
        <taxon>Pseudomonadota</taxon>
        <taxon>Alphaproteobacteria</taxon>
        <taxon>Sphingomonadales</taxon>
        <taxon>Sphingomonadaceae</taxon>
        <taxon>Sphingobium</taxon>
    </lineage>
</organism>
<dbReference type="Proteomes" id="UP000219422">
    <property type="component" value="Chromosome"/>
</dbReference>
<evidence type="ECO:0000313" key="1">
    <source>
        <dbReference type="EMBL" id="ATI82745.1"/>
    </source>
</evidence>
<sequence>MAAVRRGWAGAVMAQALSCRDGDAKRDGAMFRHEAPFHHVWRPKKRAAPAGRPQLMLWDA</sequence>
<evidence type="ECO:0000313" key="2">
    <source>
        <dbReference type="Proteomes" id="UP000219422"/>
    </source>
</evidence>
<protein>
    <submittedName>
        <fullName evidence="1">Uncharacterized protein</fullName>
    </submittedName>
</protein>
<dbReference type="AlphaFoldDB" id="A0A291N676"/>
<name>A0A291N676_SPHYA</name>
<gene>
    <name evidence="1" type="ORF">A6768_23910</name>
</gene>
<dbReference type="KEGG" id="sya:A6768_23910"/>
<reference evidence="1 2" key="1">
    <citation type="submission" date="2017-10" db="EMBL/GenBank/DDBJ databases">
        <title>Sphingobium yanoikuyae S72.</title>
        <authorList>
            <person name="Sanchez E."/>
            <person name="Bustos P."/>
            <person name="Mendoza P."/>
            <person name="Guo X."/>
            <person name="Mendoza A."/>
        </authorList>
    </citation>
    <scope>NUCLEOTIDE SEQUENCE [LARGE SCALE GENOMIC DNA]</scope>
    <source>
        <strain evidence="1 2">S72</strain>
    </source>
</reference>